<keyword evidence="14" id="KW-1185">Reference proteome</keyword>
<evidence type="ECO:0000256" key="11">
    <source>
        <dbReference type="SAM" id="Phobius"/>
    </source>
</evidence>
<dbReference type="InterPro" id="IPR008915">
    <property type="entry name" value="Peptidase_M50"/>
</dbReference>
<dbReference type="RefSeq" id="WP_006583554.1">
    <property type="nucleotide sequence ID" value="NZ_CM001377.1"/>
</dbReference>
<dbReference type="CDD" id="cd23081">
    <property type="entry name" value="cpPDZ_EcRseP-like"/>
    <property type="match status" value="1"/>
</dbReference>
<dbReference type="PANTHER" id="PTHR42837:SF2">
    <property type="entry name" value="MEMBRANE METALLOPROTEASE ARASP2, CHLOROPLASTIC-RELATED"/>
    <property type="match status" value="1"/>
</dbReference>
<dbReference type="Proteomes" id="UP000005730">
    <property type="component" value="Chromosome"/>
</dbReference>
<evidence type="ECO:0000313" key="14">
    <source>
        <dbReference type="Proteomes" id="UP000005730"/>
    </source>
</evidence>
<evidence type="ECO:0000256" key="1">
    <source>
        <dbReference type="ARBA" id="ARBA00001947"/>
    </source>
</evidence>
<feature type="transmembrane region" description="Helical" evidence="11">
    <location>
        <begin position="91"/>
        <end position="113"/>
    </location>
</feature>
<evidence type="ECO:0000256" key="2">
    <source>
        <dbReference type="ARBA" id="ARBA00004141"/>
    </source>
</evidence>
<comment type="subcellular location">
    <subcellularLocation>
        <location evidence="2">Membrane</location>
        <topology evidence="2">Multi-pass membrane protein</topology>
    </subcellularLocation>
</comment>
<evidence type="ECO:0000256" key="6">
    <source>
        <dbReference type="ARBA" id="ARBA00022801"/>
    </source>
</evidence>
<dbReference type="STRING" id="926567.TheveDRAFT_0924"/>
<keyword evidence="4 13" id="KW-0645">Protease</keyword>
<keyword evidence="7" id="KW-0862">Zinc</keyword>
<protein>
    <submittedName>
        <fullName evidence="13">Putative membrane-associated Zn-dependent protease</fullName>
    </submittedName>
</protein>
<evidence type="ECO:0000256" key="4">
    <source>
        <dbReference type="ARBA" id="ARBA00022670"/>
    </source>
</evidence>
<proteinExistence type="inferred from homology"/>
<comment type="cofactor">
    <cofactor evidence="1">
        <name>Zn(2+)</name>
        <dbReference type="ChEBI" id="CHEBI:29105"/>
    </cofactor>
</comment>
<keyword evidence="5 11" id="KW-0812">Transmembrane</keyword>
<dbReference type="Pfam" id="PF17820">
    <property type="entry name" value="PDZ_6"/>
    <property type="match status" value="1"/>
</dbReference>
<dbReference type="InterPro" id="IPR004387">
    <property type="entry name" value="Pept_M50_Zn"/>
</dbReference>
<keyword evidence="6" id="KW-0378">Hydrolase</keyword>
<dbReference type="CDD" id="cd06163">
    <property type="entry name" value="S2P-M50_PDZ_RseP-like"/>
    <property type="match status" value="1"/>
</dbReference>
<keyword evidence="10 11" id="KW-0472">Membrane</keyword>
<evidence type="ECO:0000313" key="13">
    <source>
        <dbReference type="EMBL" id="EHM10060.1"/>
    </source>
</evidence>
<name>H0URX1_9BACT</name>
<dbReference type="SUPFAM" id="SSF50156">
    <property type="entry name" value="PDZ domain-like"/>
    <property type="match status" value="1"/>
</dbReference>
<reference evidence="13 14" key="1">
    <citation type="submission" date="2011-10" db="EMBL/GenBank/DDBJ databases">
        <title>The Noncontiguous Finished genome of Thermanaerovibrio velox DSM 12556.</title>
        <authorList>
            <consortium name="US DOE Joint Genome Institute (JGI-PGF)"/>
            <person name="Lucas S."/>
            <person name="Copeland A."/>
            <person name="Lapidus A."/>
            <person name="Glavina del Rio T."/>
            <person name="Dalin E."/>
            <person name="Tice H."/>
            <person name="Bruce D."/>
            <person name="Goodwin L."/>
            <person name="Pitluck S."/>
            <person name="Peters L."/>
            <person name="Mikhailova N."/>
            <person name="Teshima H."/>
            <person name="Kyrpides N."/>
            <person name="Mavromatis K."/>
            <person name="Ivanova N."/>
            <person name="Markowitz V."/>
            <person name="Cheng J.-F."/>
            <person name="Hugenholtz P."/>
            <person name="Woyke T."/>
            <person name="Wu D."/>
            <person name="Spring S."/>
            <person name="Brambilla E.-M."/>
            <person name="Klenk H.-P."/>
            <person name="Eisen J.A."/>
        </authorList>
    </citation>
    <scope>NUCLEOTIDE SEQUENCE [LARGE SCALE GENOMIC DNA]</scope>
    <source>
        <strain evidence="13 14">DSM 12556</strain>
    </source>
</reference>
<gene>
    <name evidence="13" type="ORF">TheveDRAFT_0924</name>
</gene>
<dbReference type="AlphaFoldDB" id="H0URX1"/>
<dbReference type="SMART" id="SM00228">
    <property type="entry name" value="PDZ"/>
    <property type="match status" value="1"/>
</dbReference>
<dbReference type="GO" id="GO:0006508">
    <property type="term" value="P:proteolysis"/>
    <property type="evidence" value="ECO:0007669"/>
    <property type="project" value="UniProtKB-KW"/>
</dbReference>
<dbReference type="InterPro" id="IPR001478">
    <property type="entry name" value="PDZ"/>
</dbReference>
<dbReference type="PANTHER" id="PTHR42837">
    <property type="entry name" value="REGULATOR OF SIGMA-E PROTEASE RSEP"/>
    <property type="match status" value="1"/>
</dbReference>
<feature type="transmembrane region" description="Helical" evidence="11">
    <location>
        <begin position="314"/>
        <end position="331"/>
    </location>
</feature>
<evidence type="ECO:0000256" key="8">
    <source>
        <dbReference type="ARBA" id="ARBA00022989"/>
    </source>
</evidence>
<evidence type="ECO:0000256" key="9">
    <source>
        <dbReference type="ARBA" id="ARBA00023049"/>
    </source>
</evidence>
<dbReference type="GO" id="GO:0016020">
    <property type="term" value="C:membrane"/>
    <property type="evidence" value="ECO:0007669"/>
    <property type="project" value="UniProtKB-SubCell"/>
</dbReference>
<comment type="similarity">
    <text evidence="3">Belongs to the peptidase M50B family.</text>
</comment>
<organism evidence="13 14">
    <name type="scientific">Thermanaerovibrio velox DSM 12556</name>
    <dbReference type="NCBI Taxonomy" id="926567"/>
    <lineage>
        <taxon>Bacteria</taxon>
        <taxon>Thermotogati</taxon>
        <taxon>Synergistota</taxon>
        <taxon>Synergistia</taxon>
        <taxon>Synergistales</taxon>
        <taxon>Synergistaceae</taxon>
        <taxon>Thermanaerovibrio</taxon>
    </lineage>
</organism>
<evidence type="ECO:0000259" key="12">
    <source>
        <dbReference type="PROSITE" id="PS50106"/>
    </source>
</evidence>
<dbReference type="PROSITE" id="PS50106">
    <property type="entry name" value="PDZ"/>
    <property type="match status" value="1"/>
</dbReference>
<evidence type="ECO:0000256" key="3">
    <source>
        <dbReference type="ARBA" id="ARBA00007931"/>
    </source>
</evidence>
<keyword evidence="8 11" id="KW-1133">Transmembrane helix</keyword>
<keyword evidence="9" id="KW-0482">Metalloprotease</keyword>
<evidence type="ECO:0000256" key="10">
    <source>
        <dbReference type="ARBA" id="ARBA00023136"/>
    </source>
</evidence>
<dbReference type="Gene3D" id="2.30.42.10">
    <property type="match status" value="1"/>
</dbReference>
<dbReference type="GO" id="GO:0004222">
    <property type="term" value="F:metalloendopeptidase activity"/>
    <property type="evidence" value="ECO:0007669"/>
    <property type="project" value="InterPro"/>
</dbReference>
<dbReference type="Pfam" id="PF02163">
    <property type="entry name" value="Peptidase_M50"/>
    <property type="match status" value="1"/>
</dbReference>
<feature type="domain" description="PDZ" evidence="12">
    <location>
        <begin position="126"/>
        <end position="179"/>
    </location>
</feature>
<sequence length="342" mass="38052">MAVSVVAFLFVISISVLVHEFGHFISARVCGVSVREFSMGMGAPVFSWDKWGTKWSIRIVPIGGFVKLAGMEGDDEEGPGGFNSKGPLARAFILSCGAIFNVVLAFMLATAVLHFHGVFDMKSTEIGQVMPGYPAESIGLKAGDRILEVNGVRVLDWSQMATRIRREAPKGELILGVMSNGVNRYLYVKIPKDRDGQFLLGVRPAMKRLSWLESIRGAYRYSIDLAVGMLEGIWNWWFRFKPVDVSGPVGIAAAAGDVARRGVWELVAFIAAINLQLGLVNLLPFPALDGGRLIFVILEVLFRRKIPDKYEGMVHYLGFALLMMLMLWVTWKDIQRLIFHDR</sequence>
<dbReference type="InterPro" id="IPR036034">
    <property type="entry name" value="PDZ_sf"/>
</dbReference>
<dbReference type="eggNOG" id="COG0750">
    <property type="taxonomic scope" value="Bacteria"/>
</dbReference>
<evidence type="ECO:0000256" key="5">
    <source>
        <dbReference type="ARBA" id="ARBA00022692"/>
    </source>
</evidence>
<dbReference type="EMBL" id="CM001377">
    <property type="protein sequence ID" value="EHM10060.1"/>
    <property type="molecule type" value="Genomic_DNA"/>
</dbReference>
<evidence type="ECO:0000256" key="7">
    <source>
        <dbReference type="ARBA" id="ARBA00022833"/>
    </source>
</evidence>
<dbReference type="OrthoDB" id="9782003at2"/>
<accession>H0URX1</accession>
<dbReference type="HOGENOM" id="CLU_025778_1_3_0"/>
<dbReference type="InterPro" id="IPR041489">
    <property type="entry name" value="PDZ_6"/>
</dbReference>